<dbReference type="Proteomes" id="UP001169027">
    <property type="component" value="Unassembled WGS sequence"/>
</dbReference>
<proteinExistence type="predicted"/>
<evidence type="ECO:0000313" key="3">
    <source>
        <dbReference type="Proteomes" id="UP001169027"/>
    </source>
</evidence>
<dbReference type="InterPro" id="IPR002734">
    <property type="entry name" value="RibDG_C"/>
</dbReference>
<evidence type="ECO:0000313" key="2">
    <source>
        <dbReference type="EMBL" id="MDO1535546.1"/>
    </source>
</evidence>
<dbReference type="Pfam" id="PF01872">
    <property type="entry name" value="RibD_C"/>
    <property type="match status" value="1"/>
</dbReference>
<comment type="caution">
    <text evidence="2">The sequence shown here is derived from an EMBL/GenBank/DDBJ whole genome shotgun (WGS) entry which is preliminary data.</text>
</comment>
<dbReference type="PANTHER" id="PTHR38011">
    <property type="entry name" value="DIHYDROFOLATE REDUCTASE FAMILY PROTEIN (AFU_ORTHOLOGUE AFUA_8G06820)"/>
    <property type="match status" value="1"/>
</dbReference>
<dbReference type="InterPro" id="IPR024072">
    <property type="entry name" value="DHFR-like_dom_sf"/>
</dbReference>
<protein>
    <submittedName>
        <fullName evidence="2">Dihydrofolate reductase family protein</fullName>
    </submittedName>
</protein>
<organism evidence="2 3">
    <name type="scientific">Variovorax ginsengisoli</name>
    <dbReference type="NCBI Taxonomy" id="363844"/>
    <lineage>
        <taxon>Bacteria</taxon>
        <taxon>Pseudomonadati</taxon>
        <taxon>Pseudomonadota</taxon>
        <taxon>Betaproteobacteria</taxon>
        <taxon>Burkholderiales</taxon>
        <taxon>Comamonadaceae</taxon>
        <taxon>Variovorax</taxon>
    </lineage>
</organism>
<gene>
    <name evidence="2" type="ORF">Q2T77_24985</name>
</gene>
<sequence length="215" mass="23235">MAKLCVRSFAVSLDGYGAGPSQDLQHPLGLRGPELMEWFFPTRLWQTMQGGQAGGETGIDNRMAEQGFEGIGAWILGRNMFGPVRGPWPDDSWKGWWGDEPPYHTPVFVLTHHPRAPLAMAGGTEFRFVTEGIHAALEQARAAAGGLDVRVGGGVSTVRQYLAAGLLDELHLAVRPVLLGAGEALFQGLDLPALGYEVAESIAGERATHVILRRR</sequence>
<dbReference type="Gene3D" id="3.40.430.10">
    <property type="entry name" value="Dihydrofolate Reductase, subunit A"/>
    <property type="match status" value="1"/>
</dbReference>
<dbReference type="SUPFAM" id="SSF53597">
    <property type="entry name" value="Dihydrofolate reductase-like"/>
    <property type="match status" value="1"/>
</dbReference>
<dbReference type="PANTHER" id="PTHR38011:SF12">
    <property type="entry name" value="BIFUNCTIONAL DEAMINASE-REDUCTASE DOMAIN PROTEIN"/>
    <property type="match status" value="1"/>
</dbReference>
<name>A0ABT8S9F8_9BURK</name>
<keyword evidence="3" id="KW-1185">Reference proteome</keyword>
<accession>A0ABT8S9F8</accession>
<dbReference type="InterPro" id="IPR050765">
    <property type="entry name" value="Riboflavin_Biosynth_HTPR"/>
</dbReference>
<evidence type="ECO:0000259" key="1">
    <source>
        <dbReference type="Pfam" id="PF01872"/>
    </source>
</evidence>
<reference evidence="2" key="1">
    <citation type="submission" date="2023-06" db="EMBL/GenBank/DDBJ databases">
        <authorList>
            <person name="Jiang Y."/>
            <person name="Liu Q."/>
        </authorList>
    </citation>
    <scope>NUCLEOTIDE SEQUENCE</scope>
    <source>
        <strain evidence="2">CGMCC 1.12090</strain>
    </source>
</reference>
<feature type="domain" description="Bacterial bifunctional deaminase-reductase C-terminal" evidence="1">
    <location>
        <begin position="8"/>
        <end position="196"/>
    </location>
</feature>
<dbReference type="RefSeq" id="WP_301813286.1">
    <property type="nucleotide sequence ID" value="NZ_JAUJZH010000020.1"/>
</dbReference>
<dbReference type="EMBL" id="JAUKVY010000020">
    <property type="protein sequence ID" value="MDO1535546.1"/>
    <property type="molecule type" value="Genomic_DNA"/>
</dbReference>